<evidence type="ECO:0000313" key="8">
    <source>
        <dbReference type="EMBL" id="KAK9815041.1"/>
    </source>
</evidence>
<reference evidence="7 9" key="1">
    <citation type="journal article" date="2024" name="Nat. Commun.">
        <title>Phylogenomics reveals the evolutionary origins of lichenization in chlorophyte algae.</title>
        <authorList>
            <person name="Puginier C."/>
            <person name="Libourel C."/>
            <person name="Otte J."/>
            <person name="Skaloud P."/>
            <person name="Haon M."/>
            <person name="Grisel S."/>
            <person name="Petersen M."/>
            <person name="Berrin J.G."/>
            <person name="Delaux P.M."/>
            <person name="Dal Grande F."/>
            <person name="Keller J."/>
        </authorList>
    </citation>
    <scope>NUCLEOTIDE SEQUENCE [LARGE SCALE GENOMIC DNA]</scope>
    <source>
        <strain evidence="7 9">SAG 2036</strain>
    </source>
</reference>
<evidence type="ECO:0000256" key="5">
    <source>
        <dbReference type="ARBA" id="ARBA00023242"/>
    </source>
</evidence>
<dbReference type="GO" id="GO:0030915">
    <property type="term" value="C:Smc5-Smc6 complex"/>
    <property type="evidence" value="ECO:0007669"/>
    <property type="project" value="InterPro"/>
</dbReference>
<feature type="region of interest" description="Disordered" evidence="6">
    <location>
        <begin position="232"/>
        <end position="256"/>
    </location>
</feature>
<evidence type="ECO:0000313" key="9">
    <source>
        <dbReference type="Proteomes" id="UP001465755"/>
    </source>
</evidence>
<protein>
    <recommendedName>
        <fullName evidence="10">SP-RING-type domain-containing protein</fullName>
    </recommendedName>
</protein>
<dbReference type="GO" id="GO:0061665">
    <property type="term" value="F:SUMO ligase activity"/>
    <property type="evidence" value="ECO:0007669"/>
    <property type="project" value="TreeGrafter"/>
</dbReference>
<dbReference type="Proteomes" id="UP001465755">
    <property type="component" value="Unassembled WGS sequence"/>
</dbReference>
<dbReference type="GO" id="GO:0016925">
    <property type="term" value="P:protein sumoylation"/>
    <property type="evidence" value="ECO:0007669"/>
    <property type="project" value="TreeGrafter"/>
</dbReference>
<accession>A0AAW1NIN5</accession>
<dbReference type="PANTHER" id="PTHR21330:SF1">
    <property type="entry name" value="E3 SUMO-PROTEIN LIGASE NSE2"/>
    <property type="match status" value="1"/>
</dbReference>
<evidence type="ECO:0008006" key="10">
    <source>
        <dbReference type="Google" id="ProtNLM"/>
    </source>
</evidence>
<name>A0AAW1NIN5_9CHLO</name>
<sequence length="256" mass="27923">MTTATALADVVRAFDRTVNKFTDSAGNVEIHVQALSNIGEQFEKAHDQAKVQDLKEAALAIIRLQKVNQDSAAVLRRLQTSYAPKVDVVTDFPALLTQGLQEREAADSYDPAKTDLYLELEEDIGEVHGTGAAAATQRADGDDSDDDVVLEATQGGQLAPNSKCPLSGKQLLDINVPVMDSKGFVYEKADIEGYIKRQRTVGEYVKCPEHGTSHRVALKDLKPARRVVKAKRRQKANPNAGRGGNQRATQLDIIDM</sequence>
<evidence type="ECO:0000256" key="2">
    <source>
        <dbReference type="ARBA" id="ARBA00004718"/>
    </source>
</evidence>
<dbReference type="AlphaFoldDB" id="A0AAW1NIN5"/>
<dbReference type="InterPro" id="IPR026846">
    <property type="entry name" value="Nse2(Mms21)"/>
</dbReference>
<dbReference type="InterPro" id="IPR013083">
    <property type="entry name" value="Znf_RING/FYVE/PHD"/>
</dbReference>
<dbReference type="Gene3D" id="3.30.40.10">
    <property type="entry name" value="Zinc/RING finger domain, C3HC4 (zinc finger)"/>
    <property type="match status" value="1"/>
</dbReference>
<keyword evidence="4" id="KW-0833">Ubl conjugation pathway</keyword>
<comment type="caution">
    <text evidence="7">The sequence shown here is derived from an EMBL/GenBank/DDBJ whole genome shotgun (WGS) entry which is preliminary data.</text>
</comment>
<dbReference type="EMBL" id="JALJOQ010000001">
    <property type="protein sequence ID" value="KAK9815041.1"/>
    <property type="molecule type" value="Genomic_DNA"/>
</dbReference>
<keyword evidence="3" id="KW-0808">Transferase</keyword>
<evidence type="ECO:0000256" key="6">
    <source>
        <dbReference type="SAM" id="MobiDB-lite"/>
    </source>
</evidence>
<comment type="pathway">
    <text evidence="2">Protein modification; protein sumoylation.</text>
</comment>
<evidence type="ECO:0000256" key="1">
    <source>
        <dbReference type="ARBA" id="ARBA00004123"/>
    </source>
</evidence>
<dbReference type="GO" id="GO:0000724">
    <property type="term" value="P:double-strand break repair via homologous recombination"/>
    <property type="evidence" value="ECO:0007669"/>
    <property type="project" value="InterPro"/>
</dbReference>
<keyword evidence="5" id="KW-0539">Nucleus</keyword>
<keyword evidence="9" id="KW-1185">Reference proteome</keyword>
<evidence type="ECO:0000256" key="4">
    <source>
        <dbReference type="ARBA" id="ARBA00022786"/>
    </source>
</evidence>
<dbReference type="PANTHER" id="PTHR21330">
    <property type="entry name" value="E3 SUMO-PROTEIN LIGASE NSE2"/>
    <property type="match status" value="1"/>
</dbReference>
<comment type="subcellular location">
    <subcellularLocation>
        <location evidence="1">Nucleus</location>
    </subcellularLocation>
</comment>
<dbReference type="GO" id="GO:0005634">
    <property type="term" value="C:nucleus"/>
    <property type="evidence" value="ECO:0007669"/>
    <property type="project" value="UniProtKB-SubCell"/>
</dbReference>
<dbReference type="EMBL" id="JALJOQ010000301">
    <property type="protein sequence ID" value="KAK9785515.1"/>
    <property type="molecule type" value="Genomic_DNA"/>
</dbReference>
<evidence type="ECO:0000256" key="3">
    <source>
        <dbReference type="ARBA" id="ARBA00022679"/>
    </source>
</evidence>
<evidence type="ECO:0000313" key="7">
    <source>
        <dbReference type="EMBL" id="KAK9785515.1"/>
    </source>
</evidence>
<organism evidence="7 9">
    <name type="scientific">Symbiochloris irregularis</name>
    <dbReference type="NCBI Taxonomy" id="706552"/>
    <lineage>
        <taxon>Eukaryota</taxon>
        <taxon>Viridiplantae</taxon>
        <taxon>Chlorophyta</taxon>
        <taxon>core chlorophytes</taxon>
        <taxon>Trebouxiophyceae</taxon>
        <taxon>Trebouxiales</taxon>
        <taxon>Trebouxiaceae</taxon>
        <taxon>Symbiochloris</taxon>
    </lineage>
</organism>
<gene>
    <name evidence="8" type="ORF">WJX73_005777</name>
    <name evidence="7" type="ORF">WJX73_009411</name>
</gene>
<proteinExistence type="predicted"/>
<reference evidence="7" key="2">
    <citation type="submission" date="2024-04" db="EMBL/GenBank/DDBJ databases">
        <authorList>
            <person name="Dal Grande F."/>
            <person name="Keller J."/>
            <person name="Delaux P.-M."/>
        </authorList>
    </citation>
    <scope>NUCLEOTIDE SEQUENCE</scope>
    <source>
        <strain evidence="7">SAG 2036</strain>
    </source>
</reference>